<evidence type="ECO:0000313" key="2">
    <source>
        <dbReference type="Proteomes" id="UP000194841"/>
    </source>
</evidence>
<proteinExistence type="predicted"/>
<evidence type="ECO:0000313" key="1">
    <source>
        <dbReference type="EMBL" id="OUL59275.1"/>
    </source>
</evidence>
<dbReference type="Proteomes" id="UP000194841">
    <property type="component" value="Unassembled WGS sequence"/>
</dbReference>
<gene>
    <name evidence="1" type="ORF">B1199_03120</name>
</gene>
<sequence>MYITTTFEEYLTLVSEAAANYGAHNYYESFEDLGDEEKQEIKLKYESIDNFGYMTQEELEQQLKDYDDGYMGEDATTNDLMWFDGECYCCEATVEIWHTQSQSERGKWLDWLECAELVKERIVLDVFNKAKQL</sequence>
<name>A0A244CUJ6_PSEDV</name>
<organism evidence="1 2">
    <name type="scientific">Pseudoalteromonas ulvae</name>
    <dbReference type="NCBI Taxonomy" id="107327"/>
    <lineage>
        <taxon>Bacteria</taxon>
        <taxon>Pseudomonadati</taxon>
        <taxon>Pseudomonadota</taxon>
        <taxon>Gammaproteobacteria</taxon>
        <taxon>Alteromonadales</taxon>
        <taxon>Pseudoalteromonadaceae</taxon>
        <taxon>Pseudoalteromonas</taxon>
    </lineage>
</organism>
<keyword evidence="2" id="KW-1185">Reference proteome</keyword>
<dbReference type="AlphaFoldDB" id="A0A244CUJ6"/>
<dbReference type="RefSeq" id="WP_086742668.1">
    <property type="nucleotide sequence ID" value="NZ_MWPV01000001.1"/>
</dbReference>
<dbReference type="EMBL" id="MWPV01000001">
    <property type="protein sequence ID" value="OUL59275.1"/>
    <property type="molecule type" value="Genomic_DNA"/>
</dbReference>
<reference evidence="1 2" key="1">
    <citation type="submission" date="2017-02" db="EMBL/GenBank/DDBJ databases">
        <title>Pseudoalteromonas ulvae TC14 Genome.</title>
        <authorList>
            <person name="Molmeret M."/>
        </authorList>
    </citation>
    <scope>NUCLEOTIDE SEQUENCE [LARGE SCALE GENOMIC DNA]</scope>
    <source>
        <strain evidence="1">TC14</strain>
    </source>
</reference>
<accession>A0A244CUJ6</accession>
<protein>
    <submittedName>
        <fullName evidence="1">Uncharacterized protein</fullName>
    </submittedName>
</protein>
<comment type="caution">
    <text evidence="1">The sequence shown here is derived from an EMBL/GenBank/DDBJ whole genome shotgun (WGS) entry which is preliminary data.</text>
</comment>